<feature type="chain" id="PRO_5035279767" evidence="2">
    <location>
        <begin position="23"/>
        <end position="158"/>
    </location>
</feature>
<dbReference type="Proteomes" id="UP000708208">
    <property type="component" value="Unassembled WGS sequence"/>
</dbReference>
<evidence type="ECO:0000313" key="4">
    <source>
        <dbReference type="Proteomes" id="UP000708208"/>
    </source>
</evidence>
<gene>
    <name evidence="3" type="ORF">AFUS01_LOCUS17092</name>
</gene>
<proteinExistence type="predicted"/>
<feature type="compositionally biased region" description="Low complexity" evidence="1">
    <location>
        <begin position="103"/>
        <end position="118"/>
    </location>
</feature>
<evidence type="ECO:0000313" key="3">
    <source>
        <dbReference type="EMBL" id="CAG7728303.1"/>
    </source>
</evidence>
<organism evidence="3 4">
    <name type="scientific">Allacma fusca</name>
    <dbReference type="NCBI Taxonomy" id="39272"/>
    <lineage>
        <taxon>Eukaryota</taxon>
        <taxon>Metazoa</taxon>
        <taxon>Ecdysozoa</taxon>
        <taxon>Arthropoda</taxon>
        <taxon>Hexapoda</taxon>
        <taxon>Collembola</taxon>
        <taxon>Symphypleona</taxon>
        <taxon>Sminthuridae</taxon>
        <taxon>Allacma</taxon>
    </lineage>
</organism>
<evidence type="ECO:0000256" key="2">
    <source>
        <dbReference type="SAM" id="SignalP"/>
    </source>
</evidence>
<feature type="signal peptide" evidence="2">
    <location>
        <begin position="1"/>
        <end position="22"/>
    </location>
</feature>
<evidence type="ECO:0000256" key="1">
    <source>
        <dbReference type="SAM" id="MobiDB-lite"/>
    </source>
</evidence>
<accession>A0A8J2JVN4</accession>
<dbReference type="EMBL" id="CAJVCH010161644">
    <property type="protein sequence ID" value="CAG7728303.1"/>
    <property type="molecule type" value="Genomic_DNA"/>
</dbReference>
<dbReference type="AlphaFoldDB" id="A0A8J2JVN4"/>
<keyword evidence="2" id="KW-0732">Signal</keyword>
<keyword evidence="4" id="KW-1185">Reference proteome</keyword>
<feature type="region of interest" description="Disordered" evidence="1">
    <location>
        <begin position="85"/>
        <end position="118"/>
    </location>
</feature>
<protein>
    <submittedName>
        <fullName evidence="3">Uncharacterized protein</fullName>
    </submittedName>
</protein>
<reference evidence="3" key="1">
    <citation type="submission" date="2021-06" db="EMBL/GenBank/DDBJ databases">
        <authorList>
            <person name="Hodson N. C."/>
            <person name="Mongue J. A."/>
            <person name="Jaron S. K."/>
        </authorList>
    </citation>
    <scope>NUCLEOTIDE SEQUENCE</scope>
</reference>
<sequence length="158" mass="17269">MNSKIVILLTVLSSVAIGITDGFWNKPARNGKSWSCCKNGPKNFNTTDGGCKQICTCPQIRNKFFFKRNKHPVAKCQPKFCDPNPGVVPPSSEPKDEETTSLTTNAISSSTVSSTTATTGKTITYESTHASPITVPLGNCNQSIIHRHRKLSSRRSRQ</sequence>
<name>A0A8J2JVN4_9HEXA</name>
<comment type="caution">
    <text evidence="3">The sequence shown here is derived from an EMBL/GenBank/DDBJ whole genome shotgun (WGS) entry which is preliminary data.</text>
</comment>